<evidence type="ECO:0000313" key="1">
    <source>
        <dbReference type="EMBL" id="ANL82943.1"/>
    </source>
</evidence>
<name>A0ABN4QBE8_9HYPH</name>
<proteinExistence type="predicted"/>
<dbReference type="Proteomes" id="UP000078551">
    <property type="component" value="Chromosome"/>
</dbReference>
<dbReference type="EMBL" id="CP013568">
    <property type="protein sequence ID" value="ANL82943.1"/>
    <property type="molecule type" value="Genomic_DNA"/>
</dbReference>
<evidence type="ECO:0000313" key="2">
    <source>
        <dbReference type="Proteomes" id="UP000078551"/>
    </source>
</evidence>
<accession>A0ABN4QBE8</accession>
<protein>
    <recommendedName>
        <fullName evidence="3">Histidine kinase</fullName>
    </recommendedName>
</protein>
<reference evidence="1 2" key="1">
    <citation type="submission" date="2015-11" db="EMBL/GenBank/DDBJ databases">
        <title>The limits of bacterial species coexistence and the symbiotic plasmid transference in sympatric Rhizobium populations.</title>
        <authorList>
            <person name="Perez-Carrascal O.M."/>
            <person name="VanInsberghe D."/>
            <person name="Juarez S."/>
            <person name="Polz M.F."/>
            <person name="Vinuesa P."/>
            <person name="Gonzalez V."/>
        </authorList>
    </citation>
    <scope>NUCLEOTIDE SEQUENCE [LARGE SCALE GENOMIC DNA]</scope>
    <source>
        <strain evidence="1 2">N771</strain>
    </source>
</reference>
<keyword evidence="2" id="KW-1185">Reference proteome</keyword>
<gene>
    <name evidence="1" type="ORF">AMC81_CH00108</name>
</gene>
<organism evidence="1 2">
    <name type="scientific">Rhizobium phaseoli</name>
    <dbReference type="NCBI Taxonomy" id="396"/>
    <lineage>
        <taxon>Bacteria</taxon>
        <taxon>Pseudomonadati</taxon>
        <taxon>Pseudomonadota</taxon>
        <taxon>Alphaproteobacteria</taxon>
        <taxon>Hyphomicrobiales</taxon>
        <taxon>Rhizobiaceae</taxon>
        <taxon>Rhizobium/Agrobacterium group</taxon>
        <taxon>Rhizobium</taxon>
    </lineage>
</organism>
<sequence length="201" mass="22742">MNIRGRRKTHLAECRRRIPYSTGADMYFTALISELALSSRGILKEAAMTSETSTSHPMTSAEDLRKRALELQLLEMERSEKIKAREAKKHAEFVEDFFRKQIGETERAVIKRLVMKAAADGKYEALIYSFPSSFCTDSGRAINNNLSGWQNTLQGKAKELLELFEEVARPQGYGLKAMIINFPDGMPGDVGFFLTWEPPVE</sequence>
<evidence type="ECO:0008006" key="3">
    <source>
        <dbReference type="Google" id="ProtNLM"/>
    </source>
</evidence>